<feature type="region of interest" description="Disordered" evidence="1">
    <location>
        <begin position="78"/>
        <end position="400"/>
    </location>
</feature>
<feature type="compositionally biased region" description="Basic and acidic residues" evidence="1">
    <location>
        <begin position="105"/>
        <end position="116"/>
    </location>
</feature>
<protein>
    <recommendedName>
        <fullName evidence="2">Myb-like domain-containing protein</fullName>
    </recommendedName>
</protein>
<dbReference type="InterPro" id="IPR001005">
    <property type="entry name" value="SANT/Myb"/>
</dbReference>
<dbReference type="InterPro" id="IPR053078">
    <property type="entry name" value="TTF1-like"/>
</dbReference>
<dbReference type="SMART" id="SM00717">
    <property type="entry name" value="SANT"/>
    <property type="match status" value="2"/>
</dbReference>
<dbReference type="AlphaFoldDB" id="A0A9Q1JCS1"/>
<feature type="domain" description="Myb-like" evidence="2">
    <location>
        <begin position="595"/>
        <end position="666"/>
    </location>
</feature>
<dbReference type="PROSITE" id="PS50090">
    <property type="entry name" value="MYB_LIKE"/>
    <property type="match status" value="1"/>
</dbReference>
<feature type="compositionally biased region" description="Polar residues" evidence="1">
    <location>
        <begin position="140"/>
        <end position="150"/>
    </location>
</feature>
<evidence type="ECO:0000256" key="1">
    <source>
        <dbReference type="SAM" id="MobiDB-lite"/>
    </source>
</evidence>
<dbReference type="SUPFAM" id="SSF46689">
    <property type="entry name" value="Homeodomain-like"/>
    <property type="match status" value="2"/>
</dbReference>
<feature type="compositionally biased region" description="Acidic residues" evidence="1">
    <location>
        <begin position="289"/>
        <end position="305"/>
    </location>
</feature>
<feature type="compositionally biased region" description="Acidic residues" evidence="1">
    <location>
        <begin position="207"/>
        <end position="216"/>
    </location>
</feature>
<accession>A0A9Q1JCS1</accession>
<dbReference type="GO" id="GO:0006363">
    <property type="term" value="P:termination of RNA polymerase I transcription"/>
    <property type="evidence" value="ECO:0007669"/>
    <property type="project" value="TreeGrafter"/>
</dbReference>
<name>A0A9Q1JCS1_SYNKA</name>
<feature type="compositionally biased region" description="Basic and acidic residues" evidence="1">
    <location>
        <begin position="306"/>
        <end position="324"/>
    </location>
</feature>
<dbReference type="EMBL" id="JAINUF010000001">
    <property type="protein sequence ID" value="KAJ8379722.1"/>
    <property type="molecule type" value="Genomic_DNA"/>
</dbReference>
<proteinExistence type="predicted"/>
<dbReference type="GO" id="GO:0003682">
    <property type="term" value="F:chromatin binding"/>
    <property type="evidence" value="ECO:0007669"/>
    <property type="project" value="TreeGrafter"/>
</dbReference>
<reference evidence="3" key="1">
    <citation type="journal article" date="2023" name="Science">
        <title>Genome structures resolve the early diversification of teleost fishes.</title>
        <authorList>
            <person name="Parey E."/>
            <person name="Louis A."/>
            <person name="Montfort J."/>
            <person name="Bouchez O."/>
            <person name="Roques C."/>
            <person name="Iampietro C."/>
            <person name="Lluch J."/>
            <person name="Castinel A."/>
            <person name="Donnadieu C."/>
            <person name="Desvignes T."/>
            <person name="Floi Bucao C."/>
            <person name="Jouanno E."/>
            <person name="Wen M."/>
            <person name="Mejri S."/>
            <person name="Dirks R."/>
            <person name="Jansen H."/>
            <person name="Henkel C."/>
            <person name="Chen W.J."/>
            <person name="Zahm M."/>
            <person name="Cabau C."/>
            <person name="Klopp C."/>
            <person name="Thompson A.W."/>
            <person name="Robinson-Rechavi M."/>
            <person name="Braasch I."/>
            <person name="Lecointre G."/>
            <person name="Bobe J."/>
            <person name="Postlethwait J.H."/>
            <person name="Berthelot C."/>
            <person name="Roest Crollius H."/>
            <person name="Guiguen Y."/>
        </authorList>
    </citation>
    <scope>NUCLEOTIDE SEQUENCE</scope>
    <source>
        <strain evidence="3">WJC10195</strain>
    </source>
</reference>
<dbReference type="PANTHER" id="PTHR46760">
    <property type="entry name" value="TRANSCRIPTION TERMINATION FACTOR 1"/>
    <property type="match status" value="1"/>
</dbReference>
<feature type="compositionally biased region" description="Basic and acidic residues" evidence="1">
    <location>
        <begin position="174"/>
        <end position="183"/>
    </location>
</feature>
<sequence>MIVLQMNPDSPLMFMDTPEDDWATGHRLVEMQHSEEKKGEKKQKKKKHKRHAIEGAEVEMAEQDLVQELGVDCEQAQGIEVKKKKKQHKQKAEDYGASTDVNGNEEQKKNETEPRMEVICLGAFEQEEQIPRERKKKSKSSCGQTESRAQCETVAGVEDGASVSKPDEQISEQTPREVLQDWVKKKKKKRRRREESSEQTDLSTQGETEDGTEDGTEASQQGEETPRKNKSKKKGKGSSDQTEFRIQVEIDGTESSQRDEQISEQVPTEIQQERKRRRKKRRESNSEQTESDIQGEIEDGVEDDAETSKRREVTPERSPQDGKRKSNSGQMPPEKNRKKSRLKSRSDQTESSIEVEAVAGVKDGAEASRLGGISMPIPPERTKAKDNKRKRSRDQKKNERVSMAGFMTELDEHTLDIEQWGEHWEEEKLRYLDELREFMPGVENKSTYMVYKHVKYDLLRFRDFRKAGVRLKHGRYSKDELNRLKKNVEDFLALTGIDSATKLFFPNRFPQERPHIVKTKSKYRFHLRMSDGICRPWHNIYHKGRKLYDMNKVGRFTDEELHQLQKLHQLHGNKWMKIAELTDRSCHSLEKRFSQMSTNKGPWSDDELQRLEEALRDHLVKLAKPSAKGPTIRRDQLYSNLPWTEVALTVGTRSWDKCRFKWMAVLKKRMAVQMEDHSGSDMVENIIRLIRELYMLEIEDAGDINWEDLTQIFGDVTPHFVQIKFHKLKVKYVPRWQVLSFGDVIDFLYEKTLPQLEEQLRDHVDTPARETEDVSTQQESFLLSQIFSDLATGET</sequence>
<gene>
    <name evidence="3" type="ORF">SKAU_G00005000</name>
</gene>
<dbReference type="Proteomes" id="UP001152622">
    <property type="component" value="Chromosome 1"/>
</dbReference>
<feature type="region of interest" description="Disordered" evidence="1">
    <location>
        <begin position="30"/>
        <end position="58"/>
    </location>
</feature>
<keyword evidence="4" id="KW-1185">Reference proteome</keyword>
<dbReference type="GO" id="GO:0005730">
    <property type="term" value="C:nucleolus"/>
    <property type="evidence" value="ECO:0007669"/>
    <property type="project" value="TreeGrafter"/>
</dbReference>
<evidence type="ECO:0000259" key="2">
    <source>
        <dbReference type="PROSITE" id="PS50090"/>
    </source>
</evidence>
<evidence type="ECO:0000313" key="3">
    <source>
        <dbReference type="EMBL" id="KAJ8379722.1"/>
    </source>
</evidence>
<dbReference type="PANTHER" id="PTHR46760:SF1">
    <property type="entry name" value="TRANSCRIPTION TERMINATION FACTOR 1"/>
    <property type="match status" value="1"/>
</dbReference>
<dbReference type="OrthoDB" id="5812619at2759"/>
<feature type="compositionally biased region" description="Basic and acidic residues" evidence="1">
    <location>
        <begin position="30"/>
        <end position="39"/>
    </location>
</feature>
<feature type="compositionally biased region" description="Basic residues" evidence="1">
    <location>
        <begin position="40"/>
        <end position="51"/>
    </location>
</feature>
<organism evidence="3 4">
    <name type="scientific">Synaphobranchus kaupii</name>
    <name type="common">Kaup's arrowtooth eel</name>
    <dbReference type="NCBI Taxonomy" id="118154"/>
    <lineage>
        <taxon>Eukaryota</taxon>
        <taxon>Metazoa</taxon>
        <taxon>Chordata</taxon>
        <taxon>Craniata</taxon>
        <taxon>Vertebrata</taxon>
        <taxon>Euteleostomi</taxon>
        <taxon>Actinopterygii</taxon>
        <taxon>Neopterygii</taxon>
        <taxon>Teleostei</taxon>
        <taxon>Anguilliformes</taxon>
        <taxon>Synaphobranchidae</taxon>
        <taxon>Synaphobranchus</taxon>
    </lineage>
</organism>
<dbReference type="InterPro" id="IPR009057">
    <property type="entry name" value="Homeodomain-like_sf"/>
</dbReference>
<dbReference type="Gene3D" id="1.10.10.60">
    <property type="entry name" value="Homeodomain-like"/>
    <property type="match status" value="2"/>
</dbReference>
<evidence type="ECO:0000313" key="4">
    <source>
        <dbReference type="Proteomes" id="UP001152622"/>
    </source>
</evidence>
<comment type="caution">
    <text evidence="3">The sequence shown here is derived from an EMBL/GenBank/DDBJ whole genome shotgun (WGS) entry which is preliminary data.</text>
</comment>
<dbReference type="Pfam" id="PF13921">
    <property type="entry name" value="Myb_DNA-bind_6"/>
    <property type="match status" value="1"/>
</dbReference>